<dbReference type="EMBL" id="CP115165">
    <property type="protein sequence ID" value="WDA58149.1"/>
    <property type="molecule type" value="Genomic_DNA"/>
</dbReference>
<evidence type="ECO:0000313" key="3">
    <source>
        <dbReference type="Proteomes" id="UP001217044"/>
    </source>
</evidence>
<dbReference type="RefSeq" id="WP_273988096.1">
    <property type="nucleotide sequence ID" value="NZ_BAABQT010000015.1"/>
</dbReference>
<feature type="transmembrane region" description="Helical" evidence="1">
    <location>
        <begin position="26"/>
        <end position="47"/>
    </location>
</feature>
<dbReference type="Proteomes" id="UP001217044">
    <property type="component" value="Chromosome"/>
</dbReference>
<name>A0ABY7V0I7_9DEIO</name>
<keyword evidence="1" id="KW-0812">Transmembrane</keyword>
<evidence type="ECO:0000256" key="1">
    <source>
        <dbReference type="SAM" id="Phobius"/>
    </source>
</evidence>
<keyword evidence="1" id="KW-1133">Transmembrane helix</keyword>
<gene>
    <name evidence="2" type="ORF">M8445_12435</name>
</gene>
<evidence type="ECO:0000313" key="2">
    <source>
        <dbReference type="EMBL" id="WDA58149.1"/>
    </source>
</evidence>
<protein>
    <submittedName>
        <fullName evidence="2">Uncharacterized protein</fullName>
    </submittedName>
</protein>
<keyword evidence="3" id="KW-1185">Reference proteome</keyword>
<reference evidence="2 3" key="1">
    <citation type="submission" date="2022-12" db="EMBL/GenBank/DDBJ databases">
        <title>Genome Sequence of Deinococcus aquaticus Type Strain PB314.</title>
        <authorList>
            <person name="Albert C."/>
            <person name="Hill J."/>
            <person name="Boren L."/>
            <person name="Scholz-Ng S."/>
            <person name="Fatema N."/>
            <person name="Grosso R."/>
            <person name="Soboslay E."/>
            <person name="Tuohy J."/>
        </authorList>
    </citation>
    <scope>NUCLEOTIDE SEQUENCE [LARGE SCALE GENOMIC DNA]</scope>
    <source>
        <strain evidence="2 3">PB-314</strain>
    </source>
</reference>
<proteinExistence type="predicted"/>
<organism evidence="2 3">
    <name type="scientific">Deinococcus aquaticus</name>
    <dbReference type="NCBI Taxonomy" id="328692"/>
    <lineage>
        <taxon>Bacteria</taxon>
        <taxon>Thermotogati</taxon>
        <taxon>Deinococcota</taxon>
        <taxon>Deinococci</taxon>
        <taxon>Deinococcales</taxon>
        <taxon>Deinococcaceae</taxon>
        <taxon>Deinococcus</taxon>
    </lineage>
</organism>
<accession>A0ABY7V0I7</accession>
<keyword evidence="1" id="KW-0472">Membrane</keyword>
<sequence length="254" mass="29389">MTLPELIPLVQPAAEAAKTSTSLFNWSLIISNILGASIALMGVFATAKVSERNKDKELERQKEENLVKRKHDSAKEYLISLGKVSSSIKEIDHRLLAFSAIIRYAIGTIHHEIPAHDIERLNNKIALFNDLISEYKSSNAIDDVESQFEETIRLIDMELNSMIYLAEDNSDFQTKLDAIEALVISTRNRHKQMAHQTRMLYFYMSRDDYRDKLFKRLQELVGEYYVFEKDMQEINTKINQLRRDALESTKKQIS</sequence>